<dbReference type="RefSeq" id="WP_089878876.1">
    <property type="nucleotide sequence ID" value="NZ_FNPF01000002.1"/>
</dbReference>
<keyword evidence="1" id="KW-0808">Transferase</keyword>
<reference evidence="7 8" key="1">
    <citation type="submission" date="2016-10" db="EMBL/GenBank/DDBJ databases">
        <authorList>
            <person name="de Groot N.N."/>
        </authorList>
    </citation>
    <scope>NUCLEOTIDE SEQUENCE [LARGE SCALE GENOMIC DNA]</scope>
    <source>
        <strain evidence="7 8">DSM 26880</strain>
    </source>
</reference>
<dbReference type="CDD" id="cd07995">
    <property type="entry name" value="TPK"/>
    <property type="match status" value="1"/>
</dbReference>
<dbReference type="STRING" id="321339.SAMN05444340_10247"/>
<dbReference type="InterPro" id="IPR036759">
    <property type="entry name" value="TPK_catalytic_sf"/>
</dbReference>
<dbReference type="InterPro" id="IPR036371">
    <property type="entry name" value="TPK_B1-bd_sf"/>
</dbReference>
<proteinExistence type="predicted"/>
<dbReference type="AlphaFoldDB" id="A0A1H3FYB9"/>
<keyword evidence="3 7" id="KW-0418">Kinase</keyword>
<keyword evidence="4" id="KW-0067">ATP-binding</keyword>
<evidence type="ECO:0000259" key="6">
    <source>
        <dbReference type="SMART" id="SM00983"/>
    </source>
</evidence>
<sequence length="228" mass="23797">MKAPIVSSAAPVLLVGGGPTDPDALRAALDDCPVRVAADSGALALLAMDVIPDAVIGDMDSLPDLGLARMPARLVHRIAEQDSTDFDKALRNIDAPLVFAHGFLGARLDHQLAVLSVLARRPERRCILVGRPDVAVLAPPALALDLQAGTRVSLFPMARVTGQSEGLRWPIDGLVLAPDGVIGTSNEVSGPVRLEFDAPGMVLILPATELPALQAALGDQTLGWPARV</sequence>
<dbReference type="Pfam" id="PF04263">
    <property type="entry name" value="TPK_catalytic"/>
    <property type="match status" value="1"/>
</dbReference>
<dbReference type="NCBIfam" id="TIGR01378">
    <property type="entry name" value="thi_PPkinase"/>
    <property type="match status" value="1"/>
</dbReference>
<protein>
    <recommendedName>
        <fullName evidence="5">Thiamine diphosphokinase</fullName>
        <ecNumber evidence="5">2.7.6.2</ecNumber>
    </recommendedName>
</protein>
<dbReference type="GO" id="GO:0005524">
    <property type="term" value="F:ATP binding"/>
    <property type="evidence" value="ECO:0007669"/>
    <property type="project" value="UniProtKB-KW"/>
</dbReference>
<dbReference type="GO" id="GO:0030975">
    <property type="term" value="F:thiamine binding"/>
    <property type="evidence" value="ECO:0007669"/>
    <property type="project" value="InterPro"/>
</dbReference>
<evidence type="ECO:0000313" key="7">
    <source>
        <dbReference type="EMBL" id="SDX95991.1"/>
    </source>
</evidence>
<dbReference type="GO" id="GO:0016301">
    <property type="term" value="F:kinase activity"/>
    <property type="evidence" value="ECO:0007669"/>
    <property type="project" value="UniProtKB-KW"/>
</dbReference>
<evidence type="ECO:0000313" key="8">
    <source>
        <dbReference type="Proteomes" id="UP000199286"/>
    </source>
</evidence>
<evidence type="ECO:0000256" key="3">
    <source>
        <dbReference type="ARBA" id="ARBA00022777"/>
    </source>
</evidence>
<dbReference type="Proteomes" id="UP000199286">
    <property type="component" value="Unassembled WGS sequence"/>
</dbReference>
<dbReference type="PANTHER" id="PTHR41299:SF1">
    <property type="entry name" value="THIAMINE PYROPHOSPHOKINASE"/>
    <property type="match status" value="1"/>
</dbReference>
<keyword evidence="8" id="KW-1185">Reference proteome</keyword>
<dbReference type="InterPro" id="IPR007373">
    <property type="entry name" value="Thiamin_PyroPKinase_B1-bd"/>
</dbReference>
<dbReference type="OrthoDB" id="7057856at2"/>
<dbReference type="GO" id="GO:0009229">
    <property type="term" value="P:thiamine diphosphate biosynthetic process"/>
    <property type="evidence" value="ECO:0007669"/>
    <property type="project" value="InterPro"/>
</dbReference>
<evidence type="ECO:0000256" key="4">
    <source>
        <dbReference type="ARBA" id="ARBA00022840"/>
    </source>
</evidence>
<dbReference type="SUPFAM" id="SSF63999">
    <property type="entry name" value="Thiamin pyrophosphokinase, catalytic domain"/>
    <property type="match status" value="1"/>
</dbReference>
<feature type="domain" description="Thiamin pyrophosphokinase thiamin-binding" evidence="6">
    <location>
        <begin position="130"/>
        <end position="203"/>
    </location>
</feature>
<dbReference type="InterPro" id="IPR053149">
    <property type="entry name" value="TPK"/>
</dbReference>
<dbReference type="InterPro" id="IPR007371">
    <property type="entry name" value="TPK_catalytic"/>
</dbReference>
<accession>A0A1H3FYB9</accession>
<evidence type="ECO:0000256" key="1">
    <source>
        <dbReference type="ARBA" id="ARBA00022679"/>
    </source>
</evidence>
<organism evidence="7 8">
    <name type="scientific">Citreimonas salinaria</name>
    <dbReference type="NCBI Taxonomy" id="321339"/>
    <lineage>
        <taxon>Bacteria</taxon>
        <taxon>Pseudomonadati</taxon>
        <taxon>Pseudomonadota</taxon>
        <taxon>Alphaproteobacteria</taxon>
        <taxon>Rhodobacterales</taxon>
        <taxon>Roseobacteraceae</taxon>
        <taxon>Citreimonas</taxon>
    </lineage>
</organism>
<evidence type="ECO:0000256" key="5">
    <source>
        <dbReference type="NCBIfam" id="TIGR01378"/>
    </source>
</evidence>
<dbReference type="Pfam" id="PF04265">
    <property type="entry name" value="TPK_B1_binding"/>
    <property type="match status" value="1"/>
</dbReference>
<dbReference type="SUPFAM" id="SSF63862">
    <property type="entry name" value="Thiamin pyrophosphokinase, substrate-binding domain"/>
    <property type="match status" value="1"/>
</dbReference>
<keyword evidence="2" id="KW-0547">Nucleotide-binding</keyword>
<dbReference type="GO" id="GO:0006772">
    <property type="term" value="P:thiamine metabolic process"/>
    <property type="evidence" value="ECO:0007669"/>
    <property type="project" value="UniProtKB-UniRule"/>
</dbReference>
<evidence type="ECO:0000256" key="2">
    <source>
        <dbReference type="ARBA" id="ARBA00022741"/>
    </source>
</evidence>
<dbReference type="PANTHER" id="PTHR41299">
    <property type="entry name" value="THIAMINE PYROPHOSPHOKINASE"/>
    <property type="match status" value="1"/>
</dbReference>
<dbReference type="EC" id="2.7.6.2" evidence="5"/>
<dbReference type="EMBL" id="FNPF01000002">
    <property type="protein sequence ID" value="SDX95991.1"/>
    <property type="molecule type" value="Genomic_DNA"/>
</dbReference>
<dbReference type="InterPro" id="IPR006282">
    <property type="entry name" value="Thi_PPkinase"/>
</dbReference>
<dbReference type="Gene3D" id="3.40.50.10240">
    <property type="entry name" value="Thiamin pyrophosphokinase, catalytic domain"/>
    <property type="match status" value="1"/>
</dbReference>
<gene>
    <name evidence="7" type="ORF">SAMN05444340_10247</name>
</gene>
<dbReference type="GO" id="GO:0004788">
    <property type="term" value="F:thiamine diphosphokinase activity"/>
    <property type="evidence" value="ECO:0007669"/>
    <property type="project" value="UniProtKB-UniRule"/>
</dbReference>
<name>A0A1H3FYB9_9RHOB</name>
<dbReference type="SMART" id="SM00983">
    <property type="entry name" value="TPK_B1_binding"/>
    <property type="match status" value="1"/>
</dbReference>